<dbReference type="Proteomes" id="UP000326757">
    <property type="component" value="Unassembled WGS sequence"/>
</dbReference>
<evidence type="ECO:0000256" key="1">
    <source>
        <dbReference type="SAM" id="MobiDB-lite"/>
    </source>
</evidence>
<reference evidence="2 3" key="1">
    <citation type="submission" date="2019-06" db="EMBL/GenBank/DDBJ databases">
        <title>Genome Sequence of the Brown Rot Fungal Pathogen Monilinia laxa.</title>
        <authorList>
            <person name="De Miccolis Angelini R.M."/>
            <person name="Landi L."/>
            <person name="Abate D."/>
            <person name="Pollastro S."/>
            <person name="Romanazzi G."/>
            <person name="Faretra F."/>
        </authorList>
    </citation>
    <scope>NUCLEOTIDE SEQUENCE [LARGE SCALE GENOMIC DNA]</scope>
    <source>
        <strain evidence="2 3">Mlax316</strain>
    </source>
</reference>
<feature type="compositionally biased region" description="Polar residues" evidence="1">
    <location>
        <begin position="1"/>
        <end position="17"/>
    </location>
</feature>
<name>A0A5N6K8Y6_MONLA</name>
<protein>
    <submittedName>
        <fullName evidence="2">Uncharacterized protein</fullName>
    </submittedName>
</protein>
<dbReference type="EMBL" id="VIGI01000006">
    <property type="protein sequence ID" value="KAB8299235.1"/>
    <property type="molecule type" value="Genomic_DNA"/>
</dbReference>
<dbReference type="AlphaFoldDB" id="A0A5N6K8Y6"/>
<evidence type="ECO:0000313" key="3">
    <source>
        <dbReference type="Proteomes" id="UP000326757"/>
    </source>
</evidence>
<gene>
    <name evidence="2" type="ORF">EYC80_001325</name>
</gene>
<sequence>MTHPSTQSWCPSTNDIQPNPNTPFPKPPAQDVDIPLTPLQEYYNEVRAKLAYTAKAKEKIQNRGLELFTKLDVARIILGEHGDKWRDGRERARRVVVLEKLVVVHDQYFDILSKCEEELREKQEALEKTLKSRGLIVDHGASNEKPQEVRAWRLDPAVVEPVAENTG</sequence>
<organism evidence="2 3">
    <name type="scientific">Monilinia laxa</name>
    <name type="common">Brown rot fungus</name>
    <name type="synonym">Sclerotinia laxa</name>
    <dbReference type="NCBI Taxonomy" id="61186"/>
    <lineage>
        <taxon>Eukaryota</taxon>
        <taxon>Fungi</taxon>
        <taxon>Dikarya</taxon>
        <taxon>Ascomycota</taxon>
        <taxon>Pezizomycotina</taxon>
        <taxon>Leotiomycetes</taxon>
        <taxon>Helotiales</taxon>
        <taxon>Sclerotiniaceae</taxon>
        <taxon>Monilinia</taxon>
    </lineage>
</organism>
<accession>A0A5N6K8Y6</accession>
<feature type="region of interest" description="Disordered" evidence="1">
    <location>
        <begin position="1"/>
        <end position="31"/>
    </location>
</feature>
<proteinExistence type="predicted"/>
<keyword evidence="3" id="KW-1185">Reference proteome</keyword>
<comment type="caution">
    <text evidence="2">The sequence shown here is derived from an EMBL/GenBank/DDBJ whole genome shotgun (WGS) entry which is preliminary data.</text>
</comment>
<dbReference type="OrthoDB" id="3557253at2759"/>
<evidence type="ECO:0000313" key="2">
    <source>
        <dbReference type="EMBL" id="KAB8299235.1"/>
    </source>
</evidence>